<evidence type="ECO:0000256" key="3">
    <source>
        <dbReference type="ARBA" id="ARBA00022801"/>
    </source>
</evidence>
<accession>A0A4R4V1S2</accession>
<dbReference type="InterPro" id="IPR027417">
    <property type="entry name" value="P-loop_NTPase"/>
</dbReference>
<evidence type="ECO:0000313" key="5">
    <source>
        <dbReference type="EMBL" id="TDC95574.1"/>
    </source>
</evidence>
<gene>
    <name evidence="5" type="ORF">E1292_39115</name>
</gene>
<dbReference type="GO" id="GO:0005525">
    <property type="term" value="F:GTP binding"/>
    <property type="evidence" value="ECO:0007669"/>
    <property type="project" value="UniProtKB-KW"/>
</dbReference>
<evidence type="ECO:0000256" key="2">
    <source>
        <dbReference type="ARBA" id="ARBA00022741"/>
    </source>
</evidence>
<dbReference type="Pfam" id="PF03029">
    <property type="entry name" value="ATP_bind_1"/>
    <property type="match status" value="1"/>
</dbReference>
<comment type="caution">
    <text evidence="5">The sequence shown here is derived from an EMBL/GenBank/DDBJ whole genome shotgun (WGS) entry which is preliminary data.</text>
</comment>
<dbReference type="InterPro" id="IPR004130">
    <property type="entry name" value="Gpn"/>
</dbReference>
<dbReference type="EMBL" id="SMKO01000171">
    <property type="protein sequence ID" value="TDC95574.1"/>
    <property type="molecule type" value="Genomic_DNA"/>
</dbReference>
<dbReference type="PANTHER" id="PTHR42708">
    <property type="entry name" value="ATP/GTP-BINDING PROTEIN-RELATED"/>
    <property type="match status" value="1"/>
</dbReference>
<protein>
    <submittedName>
        <fullName evidence="5">ATP/GTP-binding protein</fullName>
    </submittedName>
</protein>
<comment type="similarity">
    <text evidence="1">Belongs to the GPN-loop GTPase family.</text>
</comment>
<evidence type="ECO:0000256" key="4">
    <source>
        <dbReference type="ARBA" id="ARBA00023134"/>
    </source>
</evidence>
<dbReference type="AlphaFoldDB" id="A0A4R4V1S2"/>
<dbReference type="Gene3D" id="3.40.50.300">
    <property type="entry name" value="P-loop containing nucleotide triphosphate hydrolases"/>
    <property type="match status" value="1"/>
</dbReference>
<evidence type="ECO:0000313" key="6">
    <source>
        <dbReference type="Proteomes" id="UP000295258"/>
    </source>
</evidence>
<organism evidence="5 6">
    <name type="scientific">Nonomuraea deserti</name>
    <dbReference type="NCBI Taxonomy" id="1848322"/>
    <lineage>
        <taxon>Bacteria</taxon>
        <taxon>Bacillati</taxon>
        <taxon>Actinomycetota</taxon>
        <taxon>Actinomycetes</taxon>
        <taxon>Streptosporangiales</taxon>
        <taxon>Streptosporangiaceae</taxon>
        <taxon>Nonomuraea</taxon>
    </lineage>
</organism>
<dbReference type="Proteomes" id="UP000295258">
    <property type="component" value="Unassembled WGS sequence"/>
</dbReference>
<keyword evidence="3" id="KW-0378">Hydrolase</keyword>
<proteinExistence type="inferred from homology"/>
<keyword evidence="2" id="KW-0547">Nucleotide-binding</keyword>
<keyword evidence="6" id="KW-1185">Reference proteome</keyword>
<sequence>MPYKSSDRYVPPGARSVKIVVLGPFAVGKTTFVGTVSEIRPMRTEEEMTQAGRLVDDLEDLRGKTTTTVAMDFGRLTLTDDIVLYLFGTPGQHRFRGMVRSLMEGALGGLVLVDTRRIADSSDAIDLLEEAGLPYTVAINHFDGAPRYAESDLRDSLSMPDHRPLVGLDARMFSSAKQGLIVLVSDILAHFRPEPAR</sequence>
<evidence type="ECO:0000256" key="1">
    <source>
        <dbReference type="ARBA" id="ARBA00005290"/>
    </source>
</evidence>
<reference evidence="5 6" key="1">
    <citation type="submission" date="2019-03" db="EMBL/GenBank/DDBJ databases">
        <title>Draft genome sequences of novel Actinobacteria.</title>
        <authorList>
            <person name="Sahin N."/>
            <person name="Ay H."/>
            <person name="Saygin H."/>
        </authorList>
    </citation>
    <scope>NUCLEOTIDE SEQUENCE [LARGE SCALE GENOMIC DNA]</scope>
    <source>
        <strain evidence="5 6">KC310</strain>
    </source>
</reference>
<dbReference type="GO" id="GO:0016787">
    <property type="term" value="F:hydrolase activity"/>
    <property type="evidence" value="ECO:0007669"/>
    <property type="project" value="UniProtKB-KW"/>
</dbReference>
<name>A0A4R4V1S2_9ACTN</name>
<dbReference type="InterPro" id="IPR052705">
    <property type="entry name" value="Gliding_Motility_GTPase"/>
</dbReference>
<dbReference type="SUPFAM" id="SSF52540">
    <property type="entry name" value="P-loop containing nucleoside triphosphate hydrolases"/>
    <property type="match status" value="1"/>
</dbReference>
<dbReference type="RefSeq" id="WP_132603496.1">
    <property type="nucleotide sequence ID" value="NZ_SMKO01000171.1"/>
</dbReference>
<keyword evidence="4" id="KW-0342">GTP-binding</keyword>
<dbReference type="PANTHER" id="PTHR42708:SF1">
    <property type="entry name" value="GLIDING MOTILITY PROTEIN MGLA"/>
    <property type="match status" value="1"/>
</dbReference>